<dbReference type="Gene3D" id="3.30.450.20">
    <property type="entry name" value="PAS domain"/>
    <property type="match status" value="1"/>
</dbReference>
<keyword evidence="1" id="KW-1133">Transmembrane helix</keyword>
<dbReference type="CDD" id="cd01949">
    <property type="entry name" value="GGDEF"/>
    <property type="match status" value="1"/>
</dbReference>
<dbReference type="InterPro" id="IPR029787">
    <property type="entry name" value="Nucleotide_cyclase"/>
</dbReference>
<dbReference type="SUPFAM" id="SSF55785">
    <property type="entry name" value="PYP-like sensor domain (PAS domain)"/>
    <property type="match status" value="1"/>
</dbReference>
<sequence>MSTPAAPLDPVIPWRAQQVRSVLQAAPRLTASLLLLTAISVWLCSPALEPGPVAAWAGLQTLLVLLWWTDTKRLSRRDDARLLSRRVMLRLGLPVGLAGIALAGLAVAAFPNMAREWQFLVGVMLGGALFAGAIELAALPVLSALWGGTLGAGAVLALLAVGMPVFSAAFAMLVLLAVLVSASVRGTSRLLLARMQAQQAAAQGEQTIALLLRDFEMQSDAWSWGSDERGRLTTVVPRMAAELGFDAPQALLGQDLVQVLRSGEGGASLAMRQGFRGRTDARLEPELLRLIAALQSDQPFRGIEVAVSRPGRSPRWWSVSGAPVTDQTGLHVGWRGIVRDVTLLREQSGELERLARTDTLTGLANRHVLQQRSETALAALLSHDPPAEDGASPVALLLLDLDNFKTVNDHFGHLVGDRLLQEVALRLRECVRRGPVEASRIVLARLGGDEFALLVERPTRAVEREALALELLAVLREPWQDEALCVEIRASLGVAAWDGPGMSAARLLQQADIALYEAKSAGRDTVRMFDATMGERMAERHLVIHELGQALEAARRRLQPGGQDRPDPPCGRLSVHYQPQHDVGDGRLTGFEALVRWRHPERGWISPAHFIPVSEETGLVVALGEWVLRQACHDAAAWGGDTKIAVNVSGVQFAGRHLVRTVAEVLAETGLAPHRLELEITETAVLVDPAAARVRMQSLRALGVRLGLDDFGTGHSSLSSLRTYPISTLKIDRSFITALVDGGQADMILQTIVQLGQALGMKTLAEGVETDGQLDVLRRHGCDQVQGYLFAAALDARTAAQRVRSWQPHARGVRSAGLVPSGT</sequence>
<reference evidence="5 6" key="1">
    <citation type="submission" date="2020-05" db="EMBL/GenBank/DDBJ databases">
        <title>Genomic Encyclopedia of Type Strains, Phase IV (KMG-V): Genome sequencing to study the core and pangenomes of soil and plant-associated prokaryotes.</title>
        <authorList>
            <person name="Whitman W."/>
        </authorList>
    </citation>
    <scope>NUCLEOTIDE SEQUENCE [LARGE SCALE GENOMIC DNA]</scope>
    <source>
        <strain evidence="5 6">C29</strain>
    </source>
</reference>
<feature type="transmembrane region" description="Helical" evidence="1">
    <location>
        <begin position="117"/>
        <end position="142"/>
    </location>
</feature>
<dbReference type="SMART" id="SM00267">
    <property type="entry name" value="GGDEF"/>
    <property type="match status" value="1"/>
</dbReference>
<dbReference type="CDD" id="cd01948">
    <property type="entry name" value="EAL"/>
    <property type="match status" value="1"/>
</dbReference>
<dbReference type="InterPro" id="IPR000700">
    <property type="entry name" value="PAS-assoc_C"/>
</dbReference>
<feature type="transmembrane region" description="Helical" evidence="1">
    <location>
        <begin position="91"/>
        <end position="111"/>
    </location>
</feature>
<comment type="caution">
    <text evidence="5">The sequence shown here is derived from an EMBL/GenBank/DDBJ whole genome shotgun (WGS) entry which is preliminary data.</text>
</comment>
<dbReference type="InterPro" id="IPR035919">
    <property type="entry name" value="EAL_sf"/>
</dbReference>
<name>A0ABX2G828_9BURK</name>
<evidence type="ECO:0000259" key="2">
    <source>
        <dbReference type="PROSITE" id="PS50113"/>
    </source>
</evidence>
<dbReference type="SUPFAM" id="SSF55073">
    <property type="entry name" value="Nucleotide cyclase"/>
    <property type="match status" value="1"/>
</dbReference>
<dbReference type="InterPro" id="IPR052155">
    <property type="entry name" value="Biofilm_reg_signaling"/>
</dbReference>
<dbReference type="Pfam" id="PF00990">
    <property type="entry name" value="GGDEF"/>
    <property type="match status" value="1"/>
</dbReference>
<evidence type="ECO:0000256" key="1">
    <source>
        <dbReference type="SAM" id="Phobius"/>
    </source>
</evidence>
<evidence type="ECO:0000259" key="3">
    <source>
        <dbReference type="PROSITE" id="PS50883"/>
    </source>
</evidence>
<dbReference type="CDD" id="cd00130">
    <property type="entry name" value="PAS"/>
    <property type="match status" value="1"/>
</dbReference>
<keyword evidence="6" id="KW-1185">Reference proteome</keyword>
<protein>
    <submittedName>
        <fullName evidence="5">Diguanylate cyclase (GGDEF)-like protein</fullName>
    </submittedName>
</protein>
<dbReference type="PANTHER" id="PTHR44757">
    <property type="entry name" value="DIGUANYLATE CYCLASE DGCP"/>
    <property type="match status" value="1"/>
</dbReference>
<dbReference type="RefSeq" id="WP_173807214.1">
    <property type="nucleotide sequence ID" value="NZ_JABSNM010000024.1"/>
</dbReference>
<dbReference type="PROSITE" id="PS50113">
    <property type="entry name" value="PAC"/>
    <property type="match status" value="1"/>
</dbReference>
<organism evidence="5 6">
    <name type="scientific">Sphaerotilus uruguayifluvii</name>
    <dbReference type="NCBI Taxonomy" id="2735897"/>
    <lineage>
        <taxon>Bacteria</taxon>
        <taxon>Pseudomonadati</taxon>
        <taxon>Pseudomonadota</taxon>
        <taxon>Betaproteobacteria</taxon>
        <taxon>Burkholderiales</taxon>
        <taxon>Sphaerotilaceae</taxon>
        <taxon>Sphaerotilus</taxon>
    </lineage>
</organism>
<dbReference type="PANTHER" id="PTHR44757:SF10">
    <property type="entry name" value="MEMBRANE PROTEIN"/>
    <property type="match status" value="1"/>
</dbReference>
<evidence type="ECO:0000313" key="6">
    <source>
        <dbReference type="Proteomes" id="UP001516061"/>
    </source>
</evidence>
<dbReference type="InterPro" id="IPR000160">
    <property type="entry name" value="GGDEF_dom"/>
</dbReference>
<feature type="domain" description="PAC" evidence="2">
    <location>
        <begin position="301"/>
        <end position="353"/>
    </location>
</feature>
<dbReference type="Gene3D" id="3.20.20.450">
    <property type="entry name" value="EAL domain"/>
    <property type="match status" value="1"/>
</dbReference>
<dbReference type="SUPFAM" id="SSF141868">
    <property type="entry name" value="EAL domain-like"/>
    <property type="match status" value="1"/>
</dbReference>
<gene>
    <name evidence="5" type="ORF">HNQ01_003950</name>
</gene>
<accession>A0ABX2G828</accession>
<dbReference type="Proteomes" id="UP001516061">
    <property type="component" value="Unassembled WGS sequence"/>
</dbReference>
<dbReference type="InterPro" id="IPR000014">
    <property type="entry name" value="PAS"/>
</dbReference>
<dbReference type="Pfam" id="PF00563">
    <property type="entry name" value="EAL"/>
    <property type="match status" value="1"/>
</dbReference>
<dbReference type="PROSITE" id="PS50887">
    <property type="entry name" value="GGDEF"/>
    <property type="match status" value="1"/>
</dbReference>
<dbReference type="InterPro" id="IPR035965">
    <property type="entry name" value="PAS-like_dom_sf"/>
</dbReference>
<keyword evidence="1" id="KW-0812">Transmembrane</keyword>
<dbReference type="SMART" id="SM00052">
    <property type="entry name" value="EAL"/>
    <property type="match status" value="1"/>
</dbReference>
<keyword evidence="1" id="KW-0472">Membrane</keyword>
<feature type="domain" description="EAL" evidence="3">
    <location>
        <begin position="555"/>
        <end position="807"/>
    </location>
</feature>
<dbReference type="InterPro" id="IPR001633">
    <property type="entry name" value="EAL_dom"/>
</dbReference>
<feature type="domain" description="GGDEF" evidence="4">
    <location>
        <begin position="392"/>
        <end position="531"/>
    </location>
</feature>
<proteinExistence type="predicted"/>
<dbReference type="InterPro" id="IPR043128">
    <property type="entry name" value="Rev_trsase/Diguanyl_cyclase"/>
</dbReference>
<evidence type="ECO:0000259" key="4">
    <source>
        <dbReference type="PROSITE" id="PS50887"/>
    </source>
</evidence>
<dbReference type="PROSITE" id="PS50883">
    <property type="entry name" value="EAL"/>
    <property type="match status" value="1"/>
</dbReference>
<feature type="transmembrane region" description="Helical" evidence="1">
    <location>
        <begin position="54"/>
        <end position="70"/>
    </location>
</feature>
<evidence type="ECO:0000313" key="5">
    <source>
        <dbReference type="EMBL" id="NRT58184.1"/>
    </source>
</evidence>
<dbReference type="NCBIfam" id="TIGR00254">
    <property type="entry name" value="GGDEF"/>
    <property type="match status" value="1"/>
</dbReference>
<dbReference type="EMBL" id="JABSNM010000024">
    <property type="protein sequence ID" value="NRT58184.1"/>
    <property type="molecule type" value="Genomic_DNA"/>
</dbReference>
<dbReference type="Gene3D" id="3.30.70.270">
    <property type="match status" value="1"/>
</dbReference>
<feature type="transmembrane region" description="Helical" evidence="1">
    <location>
        <begin position="154"/>
        <end position="180"/>
    </location>
</feature>